<keyword evidence="5" id="KW-0472">Membrane</keyword>
<accession>A0A192A738</accession>
<evidence type="ECO:0000256" key="5">
    <source>
        <dbReference type="ARBA" id="ARBA00023136"/>
    </source>
</evidence>
<evidence type="ECO:0000313" key="6">
    <source>
        <dbReference type="EMBL" id="ANJ76107.1"/>
    </source>
</evidence>
<keyword evidence="7" id="KW-1185">Reference proteome</keyword>
<evidence type="ECO:0000256" key="3">
    <source>
        <dbReference type="ARBA" id="ARBA00022692"/>
    </source>
</evidence>
<dbReference type="EMBL" id="CP016023">
    <property type="protein sequence ID" value="ANJ76107.1"/>
    <property type="molecule type" value="Genomic_DNA"/>
</dbReference>
<keyword evidence="3" id="KW-0812">Transmembrane</keyword>
<organism evidence="6 7">
    <name type="scientific">Ralstonia insidiosa</name>
    <dbReference type="NCBI Taxonomy" id="190721"/>
    <lineage>
        <taxon>Bacteria</taxon>
        <taxon>Pseudomonadati</taxon>
        <taxon>Pseudomonadota</taxon>
        <taxon>Betaproteobacteria</taxon>
        <taxon>Burkholderiales</taxon>
        <taxon>Burkholderiaceae</taxon>
        <taxon>Ralstonia</taxon>
    </lineage>
</organism>
<dbReference type="GeneID" id="61528272"/>
<dbReference type="RefSeq" id="WP_064809023.1">
    <property type="nucleotide sequence ID" value="NZ_CP016023.1"/>
</dbReference>
<evidence type="ECO:0000313" key="7">
    <source>
        <dbReference type="Proteomes" id="UP000078572"/>
    </source>
</evidence>
<dbReference type="Pfam" id="PF00482">
    <property type="entry name" value="T2SSF"/>
    <property type="match status" value="1"/>
</dbReference>
<protein>
    <submittedName>
        <fullName evidence="6">Uncharacterized protein</fullName>
    </submittedName>
</protein>
<dbReference type="InterPro" id="IPR018076">
    <property type="entry name" value="T2SS_GspF_dom"/>
</dbReference>
<dbReference type="STRING" id="190721.ACS15_4194"/>
<evidence type="ECO:0000256" key="4">
    <source>
        <dbReference type="ARBA" id="ARBA00022989"/>
    </source>
</evidence>
<sequence length="308" mass="33934">MSSATLWLGCLALLLFGSALMLWSEAVRRREREASRSFVRAQTEQINARYQSNVEVVPASVPDSLNRAWNDALRRADIEPSRRFYALLIAPLVAIALVAWAVSGLLSMVMAVGLYALIAIFLFWNRTRRINERLLRQLPGFLDGVVRLMTIGSAVPSAFQAASANTEAPLRNCLMAITQMQRAGKDLDAAVSVVGQQYRVNELILVASVLRLSLRYGGRADIVMERTAAFMRDRQQAQQELLALSAETRLSAWILGLLPVIVGGLIIMSNANYVMSMWRDPFGKTLIMAALGLELIGALALTKLAKSI</sequence>
<evidence type="ECO:0000256" key="1">
    <source>
        <dbReference type="ARBA" id="ARBA00004651"/>
    </source>
</evidence>
<reference evidence="7" key="1">
    <citation type="submission" date="2016-06" db="EMBL/GenBank/DDBJ databases">
        <authorList>
            <person name="Xu Y."/>
            <person name="Nagy A."/>
            <person name="Yan X."/>
            <person name="Kim S.W."/>
            <person name="Haley B."/>
            <person name="Liu N.T."/>
            <person name="Nou X."/>
        </authorList>
    </citation>
    <scope>NUCLEOTIDE SEQUENCE [LARGE SCALE GENOMIC DNA]</scope>
    <source>
        <strain evidence="7">ATCC 49129</strain>
    </source>
</reference>
<dbReference type="PANTHER" id="PTHR35007">
    <property type="entry name" value="INTEGRAL MEMBRANE PROTEIN-RELATED"/>
    <property type="match status" value="1"/>
</dbReference>
<name>A0A192A738_9RALS</name>
<dbReference type="Proteomes" id="UP000078572">
    <property type="component" value="Chromosome 2"/>
</dbReference>
<dbReference type="PANTHER" id="PTHR35007:SF1">
    <property type="entry name" value="PILUS ASSEMBLY PROTEIN"/>
    <property type="match status" value="1"/>
</dbReference>
<keyword evidence="2" id="KW-1003">Cell membrane</keyword>
<proteinExistence type="predicted"/>
<dbReference type="OrthoDB" id="597333at2"/>
<comment type="subcellular location">
    <subcellularLocation>
        <location evidence="1">Cell membrane</location>
        <topology evidence="1">Multi-pass membrane protein</topology>
    </subcellularLocation>
</comment>
<dbReference type="AlphaFoldDB" id="A0A192A738"/>
<keyword evidence="4" id="KW-1133">Transmembrane helix</keyword>
<gene>
    <name evidence="6" type="ORF">A9Y76_19765</name>
</gene>
<evidence type="ECO:0000256" key="2">
    <source>
        <dbReference type="ARBA" id="ARBA00022475"/>
    </source>
</evidence>
<dbReference type="GO" id="GO:0005886">
    <property type="term" value="C:plasma membrane"/>
    <property type="evidence" value="ECO:0007669"/>
    <property type="project" value="UniProtKB-SubCell"/>
</dbReference>